<proteinExistence type="predicted"/>
<accession>A0A8D4BDY6</accession>
<dbReference type="EMBL" id="CP002475">
    <property type="protein sequence ID" value="ADW02394.1"/>
    <property type="molecule type" value="Genomic_DNA"/>
</dbReference>
<evidence type="ECO:0000313" key="2">
    <source>
        <dbReference type="Proteomes" id="UP000002066"/>
    </source>
</evidence>
<dbReference type="KEGG" id="sfa:Sfla_0938"/>
<protein>
    <submittedName>
        <fullName evidence="1">Oxidoreductase</fullName>
    </submittedName>
</protein>
<sequence length="38" mass="4357">MREKTWKDAVAFSSGDVAVMDGRENLRATVQERGFELR</sequence>
<evidence type="ECO:0000313" key="1">
    <source>
        <dbReference type="EMBL" id="ADW02394.1"/>
    </source>
</evidence>
<dbReference type="Proteomes" id="UP000002066">
    <property type="component" value="Chromosome"/>
</dbReference>
<organism evidence="1 2">
    <name type="scientific">Streptomyces pratensis (strain ATCC 33331 / IAF-45CD)</name>
    <dbReference type="NCBI Taxonomy" id="591167"/>
    <lineage>
        <taxon>Bacteria</taxon>
        <taxon>Bacillati</taxon>
        <taxon>Actinomycetota</taxon>
        <taxon>Actinomycetes</taxon>
        <taxon>Kitasatosporales</taxon>
        <taxon>Streptomycetaceae</taxon>
        <taxon>Streptomyces</taxon>
    </lineage>
</organism>
<dbReference type="AlphaFoldDB" id="A0A8D4BDY6"/>
<reference evidence="1 2" key="1">
    <citation type="submission" date="2011-01" db="EMBL/GenBank/DDBJ databases">
        <title>Complete sequence of chromosome of Streptomyces flavogriseus ATCC 33331.</title>
        <authorList>
            <consortium name="US DOE Joint Genome Institute"/>
            <person name="Lucas S."/>
            <person name="Copeland A."/>
            <person name="Lapidus A."/>
            <person name="Cheng J.-F."/>
            <person name="Goodwin L."/>
            <person name="Pitluck S."/>
            <person name="Davenport K."/>
            <person name="Detter J.C."/>
            <person name="Han C."/>
            <person name="Tapia R."/>
            <person name="Land M."/>
            <person name="Hauser L."/>
            <person name="Kyrpides N."/>
            <person name="Ivanova N."/>
            <person name="Ovchinnikova G."/>
            <person name="Pagani I."/>
            <person name="Brumm P."/>
            <person name="Mead D."/>
            <person name="Woyke T."/>
        </authorList>
    </citation>
    <scope>NUCLEOTIDE SEQUENCE [LARGE SCALE GENOMIC DNA]</scope>
    <source>
        <strain evidence="2">ATCC 33331 / IAF-45CD</strain>
    </source>
</reference>
<name>A0A8D4BDY6_STRFA</name>
<gene>
    <name evidence="1" type="ordered locus">Sfla_0938</name>
</gene>